<organism evidence="6 7">
    <name type="scientific">Exophiala sideris</name>
    <dbReference type="NCBI Taxonomy" id="1016849"/>
    <lineage>
        <taxon>Eukaryota</taxon>
        <taxon>Fungi</taxon>
        <taxon>Dikarya</taxon>
        <taxon>Ascomycota</taxon>
        <taxon>Pezizomycotina</taxon>
        <taxon>Eurotiomycetes</taxon>
        <taxon>Chaetothyriomycetidae</taxon>
        <taxon>Chaetothyriales</taxon>
        <taxon>Herpotrichiellaceae</taxon>
        <taxon>Exophiala</taxon>
    </lineage>
</organism>
<dbReference type="PANTHER" id="PTHR42877">
    <property type="entry name" value="L-ORNITHINE N(5)-MONOOXYGENASE-RELATED"/>
    <property type="match status" value="1"/>
</dbReference>
<gene>
    <name evidence="6" type="ORF">LTR69_005807</name>
</gene>
<comment type="caution">
    <text evidence="6">The sequence shown here is derived from an EMBL/GenBank/DDBJ whole genome shotgun (WGS) entry which is preliminary data.</text>
</comment>
<comment type="cofactor">
    <cofactor evidence="1">
        <name>FAD</name>
        <dbReference type="ChEBI" id="CHEBI:57692"/>
    </cofactor>
</comment>
<keyword evidence="7" id="KW-1185">Reference proteome</keyword>
<dbReference type="InterPro" id="IPR020946">
    <property type="entry name" value="Flavin_mOase-like"/>
</dbReference>
<dbReference type="InterPro" id="IPR051209">
    <property type="entry name" value="FAD-bind_Monooxygenase_sf"/>
</dbReference>
<sequence length="618" mass="69782">MGSVGYKVTGEEYAHPLISERAIDEPRPLRVIYIGAGVSGINAAIQFPKILPTIELAIYEKNPEVGGTWFENRYPGCACDIPAHSYQLSYESNLSWSKFYAGSPEILEYWRRIADKYDVRKYMKFNHKCIEARWNEEISKWHVKFRKVDSDEVVEDVADVFMTGMGALNEWKWPDIKGLHDFKGRLMHSADWDTSYDATGKRIAVIGAGSSGIQIVPTLQPKVKSMDCYIRGKTWIAASFGNELVRERNNGQDGNFEYTPEEIESWKKDPTSYLKYRKALEVGMQGNYAMTHRGTKEHEEATTSFREDMRKRLEKKKDVADHLLPDFPPLCKRLTPGPGYLEALSADNVNVIHDKISHVNESGVVTADGRHREVDTIVCATGFDTSFQGRFPIYGRGGVNLQDRYKVRPETYLSVCTDGFPNYFQSLGPNAGVGNGNLLIIIEATALYVGQILRRLGQGNIKTVEPKRKPVENFTNYCDAYFKRTVFSAECGSWYKSAPPNATPEERKRGRITALWPGSSVHAIKALETVRFDDYEMTTIDGNDFGWFGDGWAAAERSGDVEGLCWYLNNTKFIHEPLEEGEKLIVTEDKVVNPTNGEEVDKGEIAKEFRIPDGLVST</sequence>
<dbReference type="Proteomes" id="UP001345691">
    <property type="component" value="Unassembled WGS sequence"/>
</dbReference>
<evidence type="ECO:0000313" key="7">
    <source>
        <dbReference type="Proteomes" id="UP001345691"/>
    </source>
</evidence>
<keyword evidence="3" id="KW-0285">Flavoprotein</keyword>
<keyword evidence="5" id="KW-0560">Oxidoreductase</keyword>
<evidence type="ECO:0000256" key="4">
    <source>
        <dbReference type="ARBA" id="ARBA00022827"/>
    </source>
</evidence>
<evidence type="ECO:0000256" key="1">
    <source>
        <dbReference type="ARBA" id="ARBA00001974"/>
    </source>
</evidence>
<dbReference type="Pfam" id="PF00743">
    <property type="entry name" value="FMO-like"/>
    <property type="match status" value="1"/>
</dbReference>
<keyword evidence="4" id="KW-0274">FAD</keyword>
<comment type="similarity">
    <text evidence="2">Belongs to the FAD-binding monooxygenase family.</text>
</comment>
<reference evidence="6 7" key="1">
    <citation type="submission" date="2023-08" db="EMBL/GenBank/DDBJ databases">
        <title>Black Yeasts Isolated from many extreme environments.</title>
        <authorList>
            <person name="Coleine C."/>
            <person name="Stajich J.E."/>
            <person name="Selbmann L."/>
        </authorList>
    </citation>
    <scope>NUCLEOTIDE SEQUENCE [LARGE SCALE GENOMIC DNA]</scope>
    <source>
        <strain evidence="6 7">CCFEE 6328</strain>
    </source>
</reference>
<dbReference type="PRINTS" id="PR00368">
    <property type="entry name" value="FADPNR"/>
</dbReference>
<evidence type="ECO:0000256" key="5">
    <source>
        <dbReference type="ARBA" id="ARBA00023002"/>
    </source>
</evidence>
<proteinExistence type="inferred from homology"/>
<evidence type="ECO:0000313" key="6">
    <source>
        <dbReference type="EMBL" id="KAK5060490.1"/>
    </source>
</evidence>
<dbReference type="Gene3D" id="3.50.50.60">
    <property type="entry name" value="FAD/NAD(P)-binding domain"/>
    <property type="match status" value="2"/>
</dbReference>
<accession>A0ABR0JBR3</accession>
<evidence type="ECO:0000256" key="3">
    <source>
        <dbReference type="ARBA" id="ARBA00022630"/>
    </source>
</evidence>
<name>A0ABR0JBR3_9EURO</name>
<protein>
    <recommendedName>
        <fullName evidence="8">FAD/NAD(P)-binding domain-containing protein</fullName>
    </recommendedName>
</protein>
<dbReference type="PANTHER" id="PTHR42877:SF7">
    <property type="entry name" value="FLAVIN-BINDING MONOOXYGENASE-RELATED"/>
    <property type="match status" value="1"/>
</dbReference>
<evidence type="ECO:0000256" key="2">
    <source>
        <dbReference type="ARBA" id="ARBA00010139"/>
    </source>
</evidence>
<dbReference type="EMBL" id="JAVRRF010000011">
    <property type="protein sequence ID" value="KAK5060490.1"/>
    <property type="molecule type" value="Genomic_DNA"/>
</dbReference>
<dbReference type="SUPFAM" id="SSF51905">
    <property type="entry name" value="FAD/NAD(P)-binding domain"/>
    <property type="match status" value="2"/>
</dbReference>
<evidence type="ECO:0008006" key="8">
    <source>
        <dbReference type="Google" id="ProtNLM"/>
    </source>
</evidence>
<dbReference type="InterPro" id="IPR036188">
    <property type="entry name" value="FAD/NAD-bd_sf"/>
</dbReference>